<dbReference type="EMBL" id="WTYO01000002">
    <property type="protein sequence ID" value="MXO68380.1"/>
    <property type="molecule type" value="Genomic_DNA"/>
</dbReference>
<dbReference type="SUPFAM" id="SSF51004">
    <property type="entry name" value="C-terminal (heme d1) domain of cytochrome cd1-nitrite reductase"/>
    <property type="match status" value="1"/>
</dbReference>
<protein>
    <recommendedName>
        <fullName evidence="4">ATP-binding protein</fullName>
    </recommendedName>
</protein>
<evidence type="ECO:0000256" key="1">
    <source>
        <dbReference type="SAM" id="SignalP"/>
    </source>
</evidence>
<evidence type="ECO:0000313" key="3">
    <source>
        <dbReference type="Proteomes" id="UP000444401"/>
    </source>
</evidence>
<feature type="chain" id="PRO_5045813731" description="ATP-binding protein" evidence="1">
    <location>
        <begin position="30"/>
        <end position="472"/>
    </location>
</feature>
<dbReference type="PANTHER" id="PTHR47197">
    <property type="entry name" value="PROTEIN NIRF"/>
    <property type="match status" value="1"/>
</dbReference>
<proteinExistence type="predicted"/>
<dbReference type="Gene3D" id="2.130.10.10">
    <property type="entry name" value="YVTN repeat-like/Quinoprotein amine dehydrogenase"/>
    <property type="match status" value="1"/>
</dbReference>
<dbReference type="Proteomes" id="UP000444401">
    <property type="component" value="Unassembled WGS sequence"/>
</dbReference>
<keyword evidence="3" id="KW-1185">Reference proteome</keyword>
<keyword evidence="1" id="KW-0732">Signal</keyword>
<organism evidence="2 3">
    <name type="scientific">Pelagerythrobacter marinus</name>
    <dbReference type="NCBI Taxonomy" id="538382"/>
    <lineage>
        <taxon>Bacteria</taxon>
        <taxon>Pseudomonadati</taxon>
        <taxon>Pseudomonadota</taxon>
        <taxon>Alphaproteobacteria</taxon>
        <taxon>Sphingomonadales</taxon>
        <taxon>Erythrobacteraceae</taxon>
        <taxon>Pelagerythrobacter</taxon>
    </lineage>
</organism>
<comment type="caution">
    <text evidence="2">The sequence shown here is derived from an EMBL/GenBank/DDBJ whole genome shotgun (WGS) entry which is preliminary data.</text>
</comment>
<gene>
    <name evidence="2" type="ORF">GRI72_06015</name>
</gene>
<dbReference type="RefSeq" id="WP_160733019.1">
    <property type="nucleotide sequence ID" value="NZ_WTYO01000002.1"/>
</dbReference>
<sequence>MRNALHTTAALAIGAMLAAAPLAPGHASAQAVFAETDRTVEAEVRFDAAEARAPIVAGDEVRISGSGFRPGQAVLLNYGTKPLTAQPLVADAEGAIAGSFTLPEDASVGIHPVVVIAQEPYVATIAELKISPDIPLSGESRYDIARALPARGLYQSALSARNGAIFTTSAIGRPPVRQSQITKLDAQTLDVLARATPAAAPARPGRDGTMRDGGVFAVYGLDVDDSKDTVWVTNTRQDTVAIYRQSDLALVKQFDPGTVYHARDVRVHEGLGKAYVSATFTPEVVVFDTATNEEAGRISIPSGKRREEFGTASLSLDEAANRLYVAGLGTAEVAVIDTASDEVLDVFPVPGARSVIGVSHDPQTGRIFVAAQGSDNLVILDGESGEVIADTPVGAGALNVVFDPVTRHAYVASRGAGTITVTDADGAIVANLGPAPLANHVSLGLDGTIYAVDKSAGAREADADQLLRIRPR</sequence>
<dbReference type="InterPro" id="IPR011048">
    <property type="entry name" value="Haem_d1_sf"/>
</dbReference>
<accession>A0ABW9UUV1</accession>
<feature type="signal peptide" evidence="1">
    <location>
        <begin position="1"/>
        <end position="29"/>
    </location>
</feature>
<dbReference type="InterPro" id="IPR051200">
    <property type="entry name" value="Host-pathogen_enzymatic-act"/>
</dbReference>
<dbReference type="PANTHER" id="PTHR47197:SF3">
    <property type="entry name" value="DIHYDRO-HEME D1 DEHYDROGENASE"/>
    <property type="match status" value="1"/>
</dbReference>
<evidence type="ECO:0008006" key="4">
    <source>
        <dbReference type="Google" id="ProtNLM"/>
    </source>
</evidence>
<evidence type="ECO:0000313" key="2">
    <source>
        <dbReference type="EMBL" id="MXO68380.1"/>
    </source>
</evidence>
<dbReference type="InterPro" id="IPR015943">
    <property type="entry name" value="WD40/YVTN_repeat-like_dom_sf"/>
</dbReference>
<name>A0ABW9UUV1_9SPHN</name>
<reference evidence="2 3" key="1">
    <citation type="submission" date="2019-12" db="EMBL/GenBank/DDBJ databases">
        <title>Genomic-based taxomic classification of the family Erythrobacteraceae.</title>
        <authorList>
            <person name="Xu L."/>
        </authorList>
    </citation>
    <scope>NUCLEOTIDE SEQUENCE [LARGE SCALE GENOMIC DNA]</scope>
    <source>
        <strain evidence="2 3">H32</strain>
    </source>
</reference>